<dbReference type="PROSITE" id="PS51671">
    <property type="entry name" value="ACT"/>
    <property type="match status" value="1"/>
</dbReference>
<dbReference type="Pfam" id="PF10369">
    <property type="entry name" value="ALS_ss_C"/>
    <property type="match status" value="1"/>
</dbReference>
<dbReference type="Gene3D" id="3.30.70.260">
    <property type="match status" value="1"/>
</dbReference>
<comment type="caution">
    <text evidence="2">The sequence shown here is derived from an EMBL/GenBank/DDBJ whole genome shotgun (WGS) entry which is preliminary data.</text>
</comment>
<dbReference type="GO" id="GO:0009097">
    <property type="term" value="P:isoleucine biosynthetic process"/>
    <property type="evidence" value="ECO:0007669"/>
    <property type="project" value="TreeGrafter"/>
</dbReference>
<keyword evidence="2" id="KW-0808">Transferase</keyword>
<dbReference type="NCBIfam" id="TIGR00119">
    <property type="entry name" value="acolac_sm"/>
    <property type="match status" value="1"/>
</dbReference>
<gene>
    <name evidence="2" type="primary">ilvH_28</name>
    <name evidence="2" type="ORF">SDC9_130714</name>
</gene>
<evidence type="ECO:0000313" key="2">
    <source>
        <dbReference type="EMBL" id="MPM83645.1"/>
    </source>
</evidence>
<dbReference type="InterPro" id="IPR027271">
    <property type="entry name" value="Acetolactate_synth/TF_NikR_C"/>
</dbReference>
<evidence type="ECO:0000259" key="1">
    <source>
        <dbReference type="PROSITE" id="PS51671"/>
    </source>
</evidence>
<dbReference type="GO" id="GO:1990610">
    <property type="term" value="F:acetolactate synthase regulator activity"/>
    <property type="evidence" value="ECO:0007669"/>
    <property type="project" value="InterPro"/>
</dbReference>
<reference evidence="2" key="1">
    <citation type="submission" date="2019-08" db="EMBL/GenBank/DDBJ databases">
        <authorList>
            <person name="Kucharzyk K."/>
            <person name="Murdoch R.W."/>
            <person name="Higgins S."/>
            <person name="Loffler F."/>
        </authorList>
    </citation>
    <scope>NUCLEOTIDE SEQUENCE</scope>
</reference>
<dbReference type="PANTHER" id="PTHR30239">
    <property type="entry name" value="ACETOLACTATE SYNTHASE SMALL SUBUNIT"/>
    <property type="match status" value="1"/>
</dbReference>
<dbReference type="SUPFAM" id="SSF55021">
    <property type="entry name" value="ACT-like"/>
    <property type="match status" value="2"/>
</dbReference>
<dbReference type="InterPro" id="IPR002912">
    <property type="entry name" value="ACT_dom"/>
</dbReference>
<dbReference type="GO" id="GO:0003984">
    <property type="term" value="F:acetolactate synthase activity"/>
    <property type="evidence" value="ECO:0007669"/>
    <property type="project" value="UniProtKB-EC"/>
</dbReference>
<dbReference type="Pfam" id="PF22629">
    <property type="entry name" value="ACT_AHAS_ss"/>
    <property type="match status" value="1"/>
</dbReference>
<feature type="domain" description="ACT" evidence="1">
    <location>
        <begin position="7"/>
        <end position="81"/>
    </location>
</feature>
<sequence length="172" mass="19716">MEKKEYIVVAFVNNQISVLNRITSAYLKRHINIESLNVSESYIKGISMVVISAITSKDTTERIVNQLNNNIDILNVNFFLQEELIYKEMALYKISPEFLKDSILFNHFLNRLNGKIIEINDGYIIAEKSGSKAELDSLKMSLERKKLLISYARSGNVVLQREPIEGLMQKVS</sequence>
<dbReference type="Gene3D" id="3.30.70.1150">
    <property type="entry name" value="ACT-like. Chain A, domain 2"/>
    <property type="match status" value="1"/>
</dbReference>
<dbReference type="EC" id="2.2.1.6" evidence="2"/>
<dbReference type="InterPro" id="IPR054480">
    <property type="entry name" value="AHAS_small-like_ACT"/>
</dbReference>
<dbReference type="InterPro" id="IPR004789">
    <property type="entry name" value="Acetalactate_synth_ssu"/>
</dbReference>
<protein>
    <submittedName>
        <fullName evidence="2">Acetolactate synthase isozyme 3 small subunit</fullName>
        <ecNumber evidence="2">2.2.1.6</ecNumber>
    </submittedName>
</protein>
<dbReference type="PANTHER" id="PTHR30239:SF0">
    <property type="entry name" value="ACETOLACTATE SYNTHASE SMALL SUBUNIT 1, CHLOROPLASTIC"/>
    <property type="match status" value="1"/>
</dbReference>
<accession>A0A645D3A7</accession>
<dbReference type="GO" id="GO:0005829">
    <property type="term" value="C:cytosol"/>
    <property type="evidence" value="ECO:0007669"/>
    <property type="project" value="TreeGrafter"/>
</dbReference>
<dbReference type="InterPro" id="IPR019455">
    <property type="entry name" value="Acetolactate_synth_ssu_C"/>
</dbReference>
<dbReference type="InterPro" id="IPR045865">
    <property type="entry name" value="ACT-like_dom_sf"/>
</dbReference>
<dbReference type="EMBL" id="VSSQ01032397">
    <property type="protein sequence ID" value="MPM83645.1"/>
    <property type="molecule type" value="Genomic_DNA"/>
</dbReference>
<proteinExistence type="predicted"/>
<dbReference type="GO" id="GO:0009099">
    <property type="term" value="P:L-valine biosynthetic process"/>
    <property type="evidence" value="ECO:0007669"/>
    <property type="project" value="TreeGrafter"/>
</dbReference>
<name>A0A645D3A7_9ZZZZ</name>
<dbReference type="AlphaFoldDB" id="A0A645D3A7"/>
<organism evidence="2">
    <name type="scientific">bioreactor metagenome</name>
    <dbReference type="NCBI Taxonomy" id="1076179"/>
    <lineage>
        <taxon>unclassified sequences</taxon>
        <taxon>metagenomes</taxon>
        <taxon>ecological metagenomes</taxon>
    </lineage>
</organism>